<dbReference type="InterPro" id="IPR020422">
    <property type="entry name" value="TYR_PHOSPHATASE_DUAL_dom"/>
</dbReference>
<evidence type="ECO:0000259" key="2">
    <source>
        <dbReference type="PROSITE" id="PS50056"/>
    </source>
</evidence>
<dbReference type="InterPro" id="IPR029021">
    <property type="entry name" value="Prot-tyrosine_phosphatase-like"/>
</dbReference>
<organism evidence="4 6">
    <name type="scientific">Thalassovita autumnalis</name>
    <dbReference type="NCBI Taxonomy" id="2072972"/>
    <lineage>
        <taxon>Bacteria</taxon>
        <taxon>Pseudomonadati</taxon>
        <taxon>Pseudomonadota</taxon>
        <taxon>Alphaproteobacteria</taxon>
        <taxon>Rhodobacterales</taxon>
        <taxon>Roseobacteraceae</taxon>
        <taxon>Thalassovita</taxon>
    </lineage>
</organism>
<dbReference type="EMBL" id="CYSC01000020">
    <property type="protein sequence ID" value="CUH71436.1"/>
    <property type="molecule type" value="Genomic_DNA"/>
</dbReference>
<dbReference type="GO" id="GO:0004721">
    <property type="term" value="F:phosphoprotein phosphatase activity"/>
    <property type="evidence" value="ECO:0007669"/>
    <property type="project" value="UniProtKB-KW"/>
</dbReference>
<accession>A0A0P1GBB9</accession>
<dbReference type="AlphaFoldDB" id="A0A0P1GBB9"/>
<dbReference type="InterPro" id="IPR000387">
    <property type="entry name" value="Tyr_Pase_dom"/>
</dbReference>
<evidence type="ECO:0000313" key="4">
    <source>
        <dbReference type="EMBL" id="CUH71436.1"/>
    </source>
</evidence>
<dbReference type="Gene3D" id="3.90.190.10">
    <property type="entry name" value="Protein tyrosine phosphatase superfamily"/>
    <property type="match status" value="1"/>
</dbReference>
<feature type="domain" description="Tyrosine specific protein phosphatases" evidence="2">
    <location>
        <begin position="144"/>
        <end position="185"/>
    </location>
</feature>
<reference evidence="4 6" key="1">
    <citation type="submission" date="2015-09" db="EMBL/GenBank/DDBJ databases">
        <authorList>
            <consortium name="Swine Surveillance"/>
        </authorList>
    </citation>
    <scope>NUCLEOTIDE SEQUENCE [LARGE SCALE GENOMIC DNA]</scope>
    <source>
        <strain evidence="4 6">5120</strain>
    </source>
</reference>
<dbReference type="Proteomes" id="UP000051887">
    <property type="component" value="Unassembled WGS sequence"/>
</dbReference>
<dbReference type="PANTHER" id="PTHR10159">
    <property type="entry name" value="DUAL SPECIFICITY PROTEIN PHOSPHATASE"/>
    <property type="match status" value="1"/>
</dbReference>
<gene>
    <name evidence="3" type="ORF">TL5118_02863</name>
    <name evidence="4" type="ORF">TL5120_01222</name>
</gene>
<dbReference type="PANTHER" id="PTHR10159:SF519">
    <property type="entry name" value="DUAL SPECIFICITY PROTEIN PHOSPHATASE MPK3"/>
    <property type="match status" value="1"/>
</dbReference>
<dbReference type="RefSeq" id="WP_082626202.1">
    <property type="nucleotide sequence ID" value="NZ_CYSB01000036.1"/>
</dbReference>
<name>A0A0P1GBB9_9RHOB</name>
<evidence type="ECO:0000313" key="5">
    <source>
        <dbReference type="Proteomes" id="UP000051086"/>
    </source>
</evidence>
<dbReference type="GO" id="GO:0005737">
    <property type="term" value="C:cytoplasm"/>
    <property type="evidence" value="ECO:0007669"/>
    <property type="project" value="TreeGrafter"/>
</dbReference>
<keyword evidence="5" id="KW-1185">Reference proteome</keyword>
<sequence length="220" mass="23908">MTKQQTEVTDPSAKAAAQKANVPFIERPPLTLIAQGVGPEKVDLYIGGTEGARDVGQLQDLGITTVINCAVNLDINYVTEPKLQADGDKRATGMAPIRCYKIGLVDGPGNPRDMLLGGYFILESALSQQIPEKASYPVRDRGHVLVHCRGGRSRSVALVALFLHKDQPERFATLDDAIAHIRDKRDLHPDEWFETPKQVLIDAAEHAANAIDLLRAPTAG</sequence>
<protein>
    <submittedName>
        <fullName evidence="4">Dual specificity phosphatase, catalytic domain</fullName>
    </submittedName>
</protein>
<reference evidence="3 5" key="2">
    <citation type="submission" date="2015-09" db="EMBL/GenBank/DDBJ databases">
        <authorList>
            <person name="Rodrigo-Torres L."/>
            <person name="Arahal D.R."/>
        </authorList>
    </citation>
    <scope>NUCLEOTIDE SEQUENCE [LARGE SCALE GENOMIC DNA]</scope>
    <source>
        <strain evidence="3 5">CECT 5118</strain>
    </source>
</reference>
<dbReference type="SUPFAM" id="SSF52799">
    <property type="entry name" value="(Phosphotyrosine protein) phosphatases II"/>
    <property type="match status" value="1"/>
</dbReference>
<dbReference type="OrthoDB" id="8016560at2"/>
<proteinExistence type="predicted"/>
<dbReference type="SMART" id="SM00195">
    <property type="entry name" value="DSPc"/>
    <property type="match status" value="1"/>
</dbReference>
<keyword evidence="1" id="KW-0904">Protein phosphatase</keyword>
<dbReference type="EMBL" id="CYSB01000036">
    <property type="protein sequence ID" value="CUH68904.1"/>
    <property type="molecule type" value="Genomic_DNA"/>
</dbReference>
<evidence type="ECO:0000313" key="6">
    <source>
        <dbReference type="Proteomes" id="UP000051887"/>
    </source>
</evidence>
<dbReference type="PROSITE" id="PS50056">
    <property type="entry name" value="TYR_PHOSPHATASE_2"/>
    <property type="match status" value="1"/>
</dbReference>
<keyword evidence="1" id="KW-0378">Hydrolase</keyword>
<evidence type="ECO:0000256" key="1">
    <source>
        <dbReference type="ARBA" id="ARBA00022912"/>
    </source>
</evidence>
<dbReference type="Proteomes" id="UP000051086">
    <property type="component" value="Unassembled WGS sequence"/>
</dbReference>
<evidence type="ECO:0000313" key="3">
    <source>
        <dbReference type="EMBL" id="CUH68904.1"/>
    </source>
</evidence>